<dbReference type="Proteomes" id="UP001218218">
    <property type="component" value="Unassembled WGS sequence"/>
</dbReference>
<accession>A0AAD6YWV3</accession>
<keyword evidence="2" id="KW-1185">Reference proteome</keyword>
<comment type="caution">
    <text evidence="1">The sequence shown here is derived from an EMBL/GenBank/DDBJ whole genome shotgun (WGS) entry which is preliminary data.</text>
</comment>
<evidence type="ECO:0000313" key="1">
    <source>
        <dbReference type="EMBL" id="KAJ7300766.1"/>
    </source>
</evidence>
<protein>
    <submittedName>
        <fullName evidence="1">Uncharacterized protein</fullName>
    </submittedName>
</protein>
<dbReference type="AlphaFoldDB" id="A0AAD6YWV3"/>
<evidence type="ECO:0000313" key="2">
    <source>
        <dbReference type="Proteomes" id="UP001218218"/>
    </source>
</evidence>
<gene>
    <name evidence="1" type="ORF">DFH08DRAFT_946319</name>
</gene>
<proteinExistence type="predicted"/>
<organism evidence="1 2">
    <name type="scientific">Mycena albidolilacea</name>
    <dbReference type="NCBI Taxonomy" id="1033008"/>
    <lineage>
        <taxon>Eukaryota</taxon>
        <taxon>Fungi</taxon>
        <taxon>Dikarya</taxon>
        <taxon>Basidiomycota</taxon>
        <taxon>Agaricomycotina</taxon>
        <taxon>Agaricomycetes</taxon>
        <taxon>Agaricomycetidae</taxon>
        <taxon>Agaricales</taxon>
        <taxon>Marasmiineae</taxon>
        <taxon>Mycenaceae</taxon>
        <taxon>Mycena</taxon>
    </lineage>
</organism>
<reference evidence="1" key="1">
    <citation type="submission" date="2023-03" db="EMBL/GenBank/DDBJ databases">
        <title>Massive genome expansion in bonnet fungi (Mycena s.s.) driven by repeated elements and novel gene families across ecological guilds.</title>
        <authorList>
            <consortium name="Lawrence Berkeley National Laboratory"/>
            <person name="Harder C.B."/>
            <person name="Miyauchi S."/>
            <person name="Viragh M."/>
            <person name="Kuo A."/>
            <person name="Thoen E."/>
            <person name="Andreopoulos B."/>
            <person name="Lu D."/>
            <person name="Skrede I."/>
            <person name="Drula E."/>
            <person name="Henrissat B."/>
            <person name="Morin E."/>
            <person name="Kohler A."/>
            <person name="Barry K."/>
            <person name="LaButti K."/>
            <person name="Morin E."/>
            <person name="Salamov A."/>
            <person name="Lipzen A."/>
            <person name="Mereny Z."/>
            <person name="Hegedus B."/>
            <person name="Baldrian P."/>
            <person name="Stursova M."/>
            <person name="Weitz H."/>
            <person name="Taylor A."/>
            <person name="Grigoriev I.V."/>
            <person name="Nagy L.G."/>
            <person name="Martin F."/>
            <person name="Kauserud H."/>
        </authorList>
    </citation>
    <scope>NUCLEOTIDE SEQUENCE</scope>
    <source>
        <strain evidence="1">CBHHK002</strain>
    </source>
</reference>
<dbReference type="EMBL" id="JARIHO010000153">
    <property type="protein sequence ID" value="KAJ7300766.1"/>
    <property type="molecule type" value="Genomic_DNA"/>
</dbReference>
<name>A0AAD6YWV3_9AGAR</name>
<sequence>MDPFLRGNVYRTTSQLPNFSNKPHIQNAHQYLYTRHSHGRPISHFAHPSLANWTPVKGAQINFYTNTQCTAYNGEVAAWDPSVEEGPVNPPEAWTGGCGRAPSAWSSTRACVDEQEMGQGVRGIKGDERVVIGSNSGGV</sequence>